<evidence type="ECO:0000259" key="5">
    <source>
        <dbReference type="PROSITE" id="PS50222"/>
    </source>
</evidence>
<dbReference type="Pfam" id="PF00566">
    <property type="entry name" value="RabGAP-TBC"/>
    <property type="match status" value="1"/>
</dbReference>
<dbReference type="SMART" id="SM00054">
    <property type="entry name" value="EFh"/>
    <property type="match status" value="1"/>
</dbReference>
<feature type="domain" description="Rab-GAP TBC" evidence="4">
    <location>
        <begin position="768"/>
        <end position="955"/>
    </location>
</feature>
<accession>A0A507C4C4</accession>
<comment type="caution">
    <text evidence="6">The sequence shown here is derived from an EMBL/GenBank/DDBJ whole genome shotgun (WGS) entry which is preliminary data.</text>
</comment>
<dbReference type="EMBL" id="QEAO01000015">
    <property type="protein sequence ID" value="TPX34238.1"/>
    <property type="molecule type" value="Genomic_DNA"/>
</dbReference>
<dbReference type="SMART" id="SM00568">
    <property type="entry name" value="GRAM"/>
    <property type="match status" value="2"/>
</dbReference>
<keyword evidence="7" id="KW-1185">Reference proteome</keyword>
<feature type="region of interest" description="Disordered" evidence="3">
    <location>
        <begin position="1425"/>
        <end position="1488"/>
    </location>
</feature>
<feature type="region of interest" description="Disordered" evidence="3">
    <location>
        <begin position="1002"/>
        <end position="1031"/>
    </location>
</feature>
<evidence type="ECO:0000256" key="3">
    <source>
        <dbReference type="SAM" id="MobiDB-lite"/>
    </source>
</evidence>
<evidence type="ECO:0000256" key="1">
    <source>
        <dbReference type="ARBA" id="ARBA00022468"/>
    </source>
</evidence>
<dbReference type="PANTHER" id="PTHR47219:SF9">
    <property type="entry name" value="GTPASE ACTIVATING PROTEIN AND CENTROSOME-ASSOCIATED, ISOFORM B"/>
    <property type="match status" value="1"/>
</dbReference>
<dbReference type="GO" id="GO:0005096">
    <property type="term" value="F:GTPase activator activity"/>
    <property type="evidence" value="ECO:0007669"/>
    <property type="project" value="UniProtKB-KW"/>
</dbReference>
<feature type="domain" description="EF-hand" evidence="5">
    <location>
        <begin position="1325"/>
        <end position="1360"/>
    </location>
</feature>
<dbReference type="SUPFAM" id="SSF47923">
    <property type="entry name" value="Ypt/Rab-GAP domain of gyp1p"/>
    <property type="match status" value="2"/>
</dbReference>
<dbReference type="PROSITE" id="PS50086">
    <property type="entry name" value="TBC_RABGAP"/>
    <property type="match status" value="1"/>
</dbReference>
<dbReference type="Pfam" id="PF02893">
    <property type="entry name" value="GRAM"/>
    <property type="match status" value="1"/>
</dbReference>
<evidence type="ECO:0000256" key="2">
    <source>
        <dbReference type="ARBA" id="ARBA00022837"/>
    </source>
</evidence>
<dbReference type="CDD" id="cd00051">
    <property type="entry name" value="EFh"/>
    <property type="match status" value="1"/>
</dbReference>
<dbReference type="PROSITE" id="PS00018">
    <property type="entry name" value="EF_HAND_1"/>
    <property type="match status" value="1"/>
</dbReference>
<feature type="compositionally biased region" description="Polar residues" evidence="3">
    <location>
        <begin position="1426"/>
        <end position="1445"/>
    </location>
</feature>
<gene>
    <name evidence="6" type="ORF">SmJEL517_g03161</name>
</gene>
<dbReference type="InterPro" id="IPR050302">
    <property type="entry name" value="Rab_GAP_TBC_domain"/>
</dbReference>
<dbReference type="Gene3D" id="2.30.29.30">
    <property type="entry name" value="Pleckstrin-homology domain (PH domain)/Phosphotyrosine-binding domain (PTB)"/>
    <property type="match status" value="2"/>
</dbReference>
<keyword evidence="2" id="KW-0106">Calcium</keyword>
<reference evidence="6 7" key="1">
    <citation type="journal article" date="2019" name="Sci. Rep.">
        <title>Comparative genomics of chytrid fungi reveal insights into the obligate biotrophic and pathogenic lifestyle of Synchytrium endobioticum.</title>
        <authorList>
            <person name="van de Vossenberg B.T.L.H."/>
            <person name="Warris S."/>
            <person name="Nguyen H.D.T."/>
            <person name="van Gent-Pelzer M.P.E."/>
            <person name="Joly D.L."/>
            <person name="van de Geest H.C."/>
            <person name="Bonants P.J.M."/>
            <person name="Smith D.S."/>
            <person name="Levesque C.A."/>
            <person name="van der Lee T.A.J."/>
        </authorList>
    </citation>
    <scope>NUCLEOTIDE SEQUENCE [LARGE SCALE GENOMIC DNA]</scope>
    <source>
        <strain evidence="6 7">JEL517</strain>
    </source>
</reference>
<feature type="compositionally biased region" description="Polar residues" evidence="3">
    <location>
        <begin position="1281"/>
        <end position="1299"/>
    </location>
</feature>
<dbReference type="RefSeq" id="XP_031025035.1">
    <property type="nucleotide sequence ID" value="XM_031169089.1"/>
</dbReference>
<dbReference type="PANTHER" id="PTHR47219">
    <property type="entry name" value="RAB GTPASE-ACTIVATING PROTEIN 1-LIKE"/>
    <property type="match status" value="1"/>
</dbReference>
<name>A0A507C4C4_9FUNG</name>
<feature type="region of interest" description="Disordered" evidence="3">
    <location>
        <begin position="1527"/>
        <end position="1580"/>
    </location>
</feature>
<evidence type="ECO:0000313" key="7">
    <source>
        <dbReference type="Proteomes" id="UP000319731"/>
    </source>
</evidence>
<dbReference type="SMART" id="SM00164">
    <property type="entry name" value="TBC"/>
    <property type="match status" value="1"/>
</dbReference>
<dbReference type="GO" id="GO:0005509">
    <property type="term" value="F:calcium ion binding"/>
    <property type="evidence" value="ECO:0007669"/>
    <property type="project" value="InterPro"/>
</dbReference>
<feature type="region of interest" description="Disordered" evidence="3">
    <location>
        <begin position="706"/>
        <end position="730"/>
    </location>
</feature>
<organism evidence="6 7">
    <name type="scientific">Synchytrium microbalum</name>
    <dbReference type="NCBI Taxonomy" id="1806994"/>
    <lineage>
        <taxon>Eukaryota</taxon>
        <taxon>Fungi</taxon>
        <taxon>Fungi incertae sedis</taxon>
        <taxon>Chytridiomycota</taxon>
        <taxon>Chytridiomycota incertae sedis</taxon>
        <taxon>Chytridiomycetes</taxon>
        <taxon>Synchytriales</taxon>
        <taxon>Synchytriaceae</taxon>
        <taxon>Synchytrium</taxon>
    </lineage>
</organism>
<proteinExistence type="predicted"/>
<dbReference type="FunFam" id="1.10.8.270:FF:000002">
    <property type="entry name" value="TBC1 domain family member 9B"/>
    <property type="match status" value="1"/>
</dbReference>
<evidence type="ECO:0000259" key="4">
    <source>
        <dbReference type="PROSITE" id="PS50086"/>
    </source>
</evidence>
<dbReference type="InterPro" id="IPR011993">
    <property type="entry name" value="PH-like_dom_sf"/>
</dbReference>
<evidence type="ECO:0000313" key="6">
    <source>
        <dbReference type="EMBL" id="TPX34238.1"/>
    </source>
</evidence>
<dbReference type="STRING" id="1806994.A0A507C4C4"/>
<dbReference type="InterPro" id="IPR000195">
    <property type="entry name" value="Rab-GAP-TBC_dom"/>
</dbReference>
<dbReference type="Gene3D" id="1.10.8.270">
    <property type="entry name" value="putative rabgap domain of human tbc1 domain family member 14 like domains"/>
    <property type="match status" value="1"/>
</dbReference>
<feature type="compositionally biased region" description="Basic and acidic residues" evidence="3">
    <location>
        <begin position="1551"/>
        <end position="1560"/>
    </location>
</feature>
<dbReference type="Gene3D" id="1.10.238.10">
    <property type="entry name" value="EF-hand"/>
    <property type="match status" value="1"/>
</dbReference>
<dbReference type="OrthoDB" id="294251at2759"/>
<dbReference type="InterPro" id="IPR035969">
    <property type="entry name" value="Rab-GAP_TBC_sf"/>
</dbReference>
<feature type="region of interest" description="Disordered" evidence="3">
    <location>
        <begin position="372"/>
        <end position="397"/>
    </location>
</feature>
<dbReference type="Proteomes" id="UP000319731">
    <property type="component" value="Unassembled WGS sequence"/>
</dbReference>
<feature type="compositionally biased region" description="Polar residues" evidence="3">
    <location>
        <begin position="1006"/>
        <end position="1015"/>
    </location>
</feature>
<feature type="compositionally biased region" description="Polar residues" evidence="3">
    <location>
        <begin position="375"/>
        <end position="392"/>
    </location>
</feature>
<protein>
    <recommendedName>
        <fullName evidence="8">TBC-domain-containing protein</fullName>
    </recommendedName>
</protein>
<dbReference type="InterPro" id="IPR011992">
    <property type="entry name" value="EF-hand-dom_pair"/>
</dbReference>
<dbReference type="SUPFAM" id="SSF47473">
    <property type="entry name" value="EF-hand"/>
    <property type="match status" value="1"/>
</dbReference>
<dbReference type="Gene3D" id="1.10.472.80">
    <property type="entry name" value="Ypt/Rab-GAP domain of gyp1p, domain 3"/>
    <property type="match status" value="1"/>
</dbReference>
<dbReference type="GO" id="GO:0031267">
    <property type="term" value="F:small GTPase binding"/>
    <property type="evidence" value="ECO:0007669"/>
    <property type="project" value="TreeGrafter"/>
</dbReference>
<feature type="region of interest" description="Disordered" evidence="3">
    <location>
        <begin position="1273"/>
        <end position="1299"/>
    </location>
</feature>
<sequence>MPFIKPVAVTELSSATISWDDKAGNLFFVLQSKRTNMGTKFLSTFTTGFTLMTASAETAEKQKWADADYRIVMKCKGKKYGEQVVAVGDTFEAIHEHWNWIEQNLYLKLAELDTTMNSQGQKYTSDDVDSFLIKQFEDLAEQLSTSLEPRITGAVSRLTEKRAQLIHLFPGLEDEVLLNFYTCNYIENESNSVRGTLYISRNYVCFHGTRGVETESSSSHVRIRIPYKDVLGLEMVTAKRVLMPDSIQISLKDSNYSFSLYFYRKDCLRILNCLCDASMNCLIKGAEVSLSATADMFAKGNTSGDLANNMSSRKGGGLLMMGRSQDEFGLSRNRLARTIKMDLEEGDFTEQSLRGTPVRASPMSAALNGLDKAASSPTTQAGQTITSTSNSTGKKDVPKAADTLASSLLYYAHVNLSSIHSLDDLDIQKRNIEFRRVFRLAYTETVLIEEAPCAFYRKQTSTSHSGVIFVSPNYFCFGSFAPSVGSGGGGGSAPLSNVLTVTAPGGGPASNTTVSSGLTSVLFDTQELTVGIVIPLREITNVKKQPATALPAAGRITAFSLTGYLAISTRNRGEFWFSFGGAKGRDRTTEILLARLKTVDWHIDNSTVGSRNAQENAATLATRVADRVDGAQSPVNLIGGEGTPARRVSEVSTGSLDEYMYTLSSMPISHEPPKSLTTPTVQVGLKYLFAEDPDNLPVVRKGHPPMYEAKDMTDQESRQGTAEDKERRKRDVTEHIKLWTDYLDVNGRDVCLVKDVKALRESIVKTDGIPEKFRGDLWLVLSGAWYSRHETTPYLKIISDHQGQSSPYTEEIEKDVRRSLPEHPAYQSSVGIDALRRLLTAYSWRNPAIGYAQALNIISSVLLLHLKEEDAFRILCIVIERILPDHYTRTLVGSVVDQSVFAHLVSIHLPVLQAHLKKLYMDLSTFSVPWFMCLFLNTVPLKTGFCVLDGFFLDGPSFIFWVALAILKINEKRLLAKGRDDDLFVGVLKDFFARLAVEAPADTDSDSGSIMTQSSNDRKSHDTDSSNSNQPQDPALLWGKALFTSTLNVAYTTFAPVVTTDVIDSLRMKYRLSVVHQMEESSRKSQIRTLCEQVALSFDEIAIVYDEVRGLEFDREEEGNGTVIGAAGTAAALGRLEEEQIRLTLIREGGWAMVKTVPDATLAAGTSASGQSTLEKSIPLRDFRKVFTKVSPWKSATPVSITNKTVKTSASFDSEGGRPSVASSLYSSSGSIKTVPAVTRPNDDPLQIPLVDRIYFYCSFHYHFFHQNQSQRANEGKDQSAIGTLSQSNEEGMSPNSPDGNKTAVAYIVDLAAMIHTLDLMMRQPLSNRLRFLFDLHDLDGDGFLSKNELKAIMDSFLEMFEKNRSSGRSTAGPSPGMWASPENEEEYLRAVSAFLNTALKLGNTRGAEGGAAGSMSITGLAAVASPSSPKDLSPSRTVQLASKGSRTHSRTKSSSIAKPMVAEPEDDGDMTSIAAGPGSSGSGIDEARDEFPAHLAGRRRSGSAGSASTTTSTAASSIVNIAVVNTRENSRSVRPGHSRTQSAGGPHSRSISERVKNETPRIVTAPSSPSRETGNAGGKEPFKLSFNEFLLAVLSQSIFVQFFEQSWTLKKLPSESGIAGSDVGKIVIDLS</sequence>
<feature type="compositionally biased region" description="Basic and acidic residues" evidence="3">
    <location>
        <begin position="708"/>
        <end position="730"/>
    </location>
</feature>
<dbReference type="GeneID" id="42004386"/>
<dbReference type="PROSITE" id="PS50222">
    <property type="entry name" value="EF_HAND_2"/>
    <property type="match status" value="1"/>
</dbReference>
<dbReference type="InterPro" id="IPR004182">
    <property type="entry name" value="GRAM"/>
</dbReference>
<keyword evidence="1" id="KW-0343">GTPase activation</keyword>
<dbReference type="InterPro" id="IPR018247">
    <property type="entry name" value="EF_Hand_1_Ca_BS"/>
</dbReference>
<dbReference type="InterPro" id="IPR002048">
    <property type="entry name" value="EF_hand_dom"/>
</dbReference>
<evidence type="ECO:0008006" key="8">
    <source>
        <dbReference type="Google" id="ProtNLM"/>
    </source>
</evidence>